<organism evidence="1 2">
    <name type="scientific">Trinickia symbiotica</name>
    <dbReference type="NCBI Taxonomy" id="863227"/>
    <lineage>
        <taxon>Bacteria</taxon>
        <taxon>Pseudomonadati</taxon>
        <taxon>Pseudomonadota</taxon>
        <taxon>Betaproteobacteria</taxon>
        <taxon>Burkholderiales</taxon>
        <taxon>Burkholderiaceae</taxon>
        <taxon>Trinickia</taxon>
    </lineage>
</organism>
<dbReference type="AlphaFoldDB" id="A0A2T3XKE6"/>
<accession>A0A2T3XKE6</accession>
<dbReference type="InterPro" id="IPR014054">
    <property type="entry name" value="Phage_regulatory_Rha"/>
</dbReference>
<gene>
    <name evidence="1" type="ORF">C9I57_30355</name>
</gene>
<name>A0A2T3XKE6_9BURK</name>
<comment type="caution">
    <text evidence="1">The sequence shown here is derived from an EMBL/GenBank/DDBJ whole genome shotgun (WGS) entry which is preliminary data.</text>
</comment>
<reference evidence="1 2" key="1">
    <citation type="submission" date="2018-03" db="EMBL/GenBank/DDBJ databases">
        <title>Whole genome analyses suggest that Burkholderia sensu lato contains two further novel genera in the rhizoxinica-symbiotica group Mycetohabitans gen. nov., and Trinickia gen. nov.: implications for the evolution of diazotrophy and nodulation in the Burkholderiaceae.</title>
        <authorList>
            <person name="Estrada De Los Santos P."/>
            <person name="Palmer M."/>
            <person name="Chavez-Ramirez B."/>
            <person name="Steenkamp E.T."/>
            <person name="Hirsch A.M."/>
            <person name="Manyaka P."/>
            <person name="Maluk M."/>
            <person name="Lafos M."/>
            <person name="Crook M."/>
            <person name="Gross E."/>
            <person name="Simon M.F."/>
            <person name="Bueno Dos Reis Junior F."/>
            <person name="Poole P.S."/>
            <person name="Venter S.N."/>
            <person name="James E.K."/>
        </authorList>
    </citation>
    <scope>NUCLEOTIDE SEQUENCE [LARGE SCALE GENOMIC DNA]</scope>
    <source>
        <strain evidence="1 2">JPY-366</strain>
    </source>
</reference>
<dbReference type="EMBL" id="PYUC01000025">
    <property type="protein sequence ID" value="PTB17006.1"/>
    <property type="molecule type" value="Genomic_DNA"/>
</dbReference>
<evidence type="ECO:0000313" key="1">
    <source>
        <dbReference type="EMBL" id="PTB17006.1"/>
    </source>
</evidence>
<sequence>MDVGAEACKSHITLMDGRVTTTSLVVAEHFGKEHKNALRAIDRAIEEAPEGFYRLNFEPMIRSVLAGKEASRQVRAYRMTRDGFALIAMSFTGRKAMAWKVAYINAFNTMEAALLRKTERPVAATKPAPVRHPADEGLPPLTPRPFVELLYELDLDLKATFFACYLLACGAHEQVLCASHRQICTQLAGSCDDHPAPAGLASHRLRAWPSRQYAEHFPLAPETAHLAHYGRAIPVRRVSGALERQAPDEPVALSTARHER</sequence>
<proteinExistence type="predicted"/>
<dbReference type="NCBIfam" id="TIGR02681">
    <property type="entry name" value="phage_pRha"/>
    <property type="match status" value="1"/>
</dbReference>
<dbReference type="RefSeq" id="WP_107154231.1">
    <property type="nucleotide sequence ID" value="NZ_PYUC01000025.1"/>
</dbReference>
<protein>
    <recommendedName>
        <fullName evidence="3">Phage regulatory protein</fullName>
    </recommendedName>
</protein>
<dbReference type="Pfam" id="PF09669">
    <property type="entry name" value="Phage_pRha"/>
    <property type="match status" value="1"/>
</dbReference>
<evidence type="ECO:0008006" key="3">
    <source>
        <dbReference type="Google" id="ProtNLM"/>
    </source>
</evidence>
<evidence type="ECO:0000313" key="2">
    <source>
        <dbReference type="Proteomes" id="UP000240638"/>
    </source>
</evidence>
<dbReference type="Proteomes" id="UP000240638">
    <property type="component" value="Unassembled WGS sequence"/>
</dbReference>